<evidence type="ECO:0000256" key="1">
    <source>
        <dbReference type="ARBA" id="ARBA00023015"/>
    </source>
</evidence>
<sequence length="124" mass="13294">MDCQRCREAVSAMVDAQASPAEEAAAEIHLSWCPACRETAERLVVLTRLMRVRPAGPCPDFATSLLTAYDAHMGSGRTSEPDRPNCVPEHLVVWIVGTGRCDCAAGCSCGCQKGQSCRCHAIIT</sequence>
<gene>
    <name evidence="4" type="ORF">DMA12_43235</name>
</gene>
<dbReference type="Proteomes" id="UP000286716">
    <property type="component" value="Unassembled WGS sequence"/>
</dbReference>
<proteinExistence type="predicted"/>
<evidence type="ECO:0000256" key="2">
    <source>
        <dbReference type="ARBA" id="ARBA00023163"/>
    </source>
</evidence>
<dbReference type="RefSeq" id="WP_084641395.1">
    <property type="nucleotide sequence ID" value="NZ_QHHU01000099.1"/>
</dbReference>
<organism evidence="4 5">
    <name type="scientific">Amycolatopsis balhimycina DSM 5908</name>
    <dbReference type="NCBI Taxonomy" id="1081091"/>
    <lineage>
        <taxon>Bacteria</taxon>
        <taxon>Bacillati</taxon>
        <taxon>Actinomycetota</taxon>
        <taxon>Actinomycetes</taxon>
        <taxon>Pseudonocardiales</taxon>
        <taxon>Pseudonocardiaceae</taxon>
        <taxon>Amycolatopsis</taxon>
    </lineage>
</organism>
<evidence type="ECO:0000313" key="4">
    <source>
        <dbReference type="EMBL" id="RSM35731.1"/>
    </source>
</evidence>
<keyword evidence="1" id="KW-0805">Transcription regulation</keyword>
<evidence type="ECO:0000259" key="3">
    <source>
        <dbReference type="Pfam" id="PF13490"/>
    </source>
</evidence>
<dbReference type="Pfam" id="PF13490">
    <property type="entry name" value="zf-HC2"/>
    <property type="match status" value="1"/>
</dbReference>
<dbReference type="OrthoDB" id="5197868at2"/>
<feature type="domain" description="Putative zinc-finger" evidence="3">
    <location>
        <begin position="3"/>
        <end position="37"/>
    </location>
</feature>
<comment type="caution">
    <text evidence="4">The sequence shown here is derived from an EMBL/GenBank/DDBJ whole genome shotgun (WGS) entry which is preliminary data.</text>
</comment>
<accession>A0A428VY32</accession>
<dbReference type="InterPro" id="IPR041916">
    <property type="entry name" value="Anti_sigma_zinc_sf"/>
</dbReference>
<keyword evidence="5" id="KW-1185">Reference proteome</keyword>
<keyword evidence="2" id="KW-0804">Transcription</keyword>
<dbReference type="AlphaFoldDB" id="A0A428VY32"/>
<protein>
    <recommendedName>
        <fullName evidence="3">Putative zinc-finger domain-containing protein</fullName>
    </recommendedName>
</protein>
<evidence type="ECO:0000313" key="5">
    <source>
        <dbReference type="Proteomes" id="UP000286716"/>
    </source>
</evidence>
<name>A0A428VY32_AMYBA</name>
<dbReference type="InterPro" id="IPR027383">
    <property type="entry name" value="Znf_put"/>
</dbReference>
<dbReference type="EMBL" id="QHHU01000099">
    <property type="protein sequence ID" value="RSM35731.1"/>
    <property type="molecule type" value="Genomic_DNA"/>
</dbReference>
<reference evidence="4 5" key="1">
    <citation type="submission" date="2018-05" db="EMBL/GenBank/DDBJ databases">
        <title>Evolution of GPA BGCs.</title>
        <authorList>
            <person name="Waglechner N."/>
            <person name="Wright G.D."/>
        </authorList>
    </citation>
    <scope>NUCLEOTIDE SEQUENCE [LARGE SCALE GENOMIC DNA]</scope>
    <source>
        <strain evidence="4 5">DSM 5908</strain>
    </source>
</reference>
<dbReference type="Gene3D" id="1.10.10.1320">
    <property type="entry name" value="Anti-sigma factor, zinc-finger domain"/>
    <property type="match status" value="1"/>
</dbReference>